<accession>A0ABQ2DSY2</accession>
<evidence type="ECO:0000313" key="2">
    <source>
        <dbReference type="EMBL" id="GGJ69881.1"/>
    </source>
</evidence>
<dbReference type="Pfam" id="PF00882">
    <property type="entry name" value="Zn_dep_PLPC"/>
    <property type="match status" value="1"/>
</dbReference>
<dbReference type="EMBL" id="BMPN01000006">
    <property type="protein sequence ID" value="GGJ69881.1"/>
    <property type="molecule type" value="Genomic_DNA"/>
</dbReference>
<dbReference type="InterPro" id="IPR029002">
    <property type="entry name" value="PLPC/GPLD1"/>
</dbReference>
<feature type="domain" description="Phospholipase C/D" evidence="1">
    <location>
        <begin position="6"/>
        <end position="141"/>
    </location>
</feature>
<keyword evidence="3" id="KW-1185">Reference proteome</keyword>
<proteinExistence type="predicted"/>
<organism evidence="2 3">
    <name type="scientific">Virgibacillus kapii</name>
    <dbReference type="NCBI Taxonomy" id="1638645"/>
    <lineage>
        <taxon>Bacteria</taxon>
        <taxon>Bacillati</taxon>
        <taxon>Bacillota</taxon>
        <taxon>Bacilli</taxon>
        <taxon>Bacillales</taxon>
        <taxon>Bacillaceae</taxon>
        <taxon>Virgibacillus</taxon>
    </lineage>
</organism>
<gene>
    <name evidence="2" type="ORF">GCM10007111_34460</name>
</gene>
<sequence length="304" mass="35623">MPNIWTHILFCEEIVDEITQTKTISNHEIIMKLGAQGPDPFFYYKFWPWLKDESVQKVGTALHTRYCGDFLIDLIKAASTLNGSVKAYVFGFITHHILDRNTHPYIHYRAGYEGSKHQKLEVFIDTLMMEKYQNLKTWKTPVYKEIDVGISIDEDIRHLLHRLVTKYFPEFNFSTTRYIQKSYRDMKFALKLLADPYGWKNALLKSTIASYSHQPIRDEKDYLNLHNTTWFHPATNKPCTHSFLDLYHQAKVEAIEILTTVNEYWNSSNESLLTKLTGQIGNISYDTGKSLHLELENRYSEPIV</sequence>
<dbReference type="RefSeq" id="WP_188943861.1">
    <property type="nucleotide sequence ID" value="NZ_BMPN01000006.1"/>
</dbReference>
<name>A0ABQ2DSY2_9BACI</name>
<protein>
    <recommendedName>
        <fullName evidence="1">Phospholipase C/D domain-containing protein</fullName>
    </recommendedName>
</protein>
<evidence type="ECO:0000259" key="1">
    <source>
        <dbReference type="Pfam" id="PF00882"/>
    </source>
</evidence>
<dbReference type="Proteomes" id="UP000634435">
    <property type="component" value="Unassembled WGS sequence"/>
</dbReference>
<reference evidence="3" key="1">
    <citation type="journal article" date="2019" name="Int. J. Syst. Evol. Microbiol.">
        <title>The Global Catalogue of Microorganisms (GCM) 10K type strain sequencing project: providing services to taxonomists for standard genome sequencing and annotation.</title>
        <authorList>
            <consortium name="The Broad Institute Genomics Platform"/>
            <consortium name="The Broad Institute Genome Sequencing Center for Infectious Disease"/>
            <person name="Wu L."/>
            <person name="Ma J."/>
        </authorList>
    </citation>
    <scope>NUCLEOTIDE SEQUENCE [LARGE SCALE GENOMIC DNA]</scope>
    <source>
        <strain evidence="3">JCM 30071</strain>
    </source>
</reference>
<comment type="caution">
    <text evidence="2">The sequence shown here is derived from an EMBL/GenBank/DDBJ whole genome shotgun (WGS) entry which is preliminary data.</text>
</comment>
<evidence type="ECO:0000313" key="3">
    <source>
        <dbReference type="Proteomes" id="UP000634435"/>
    </source>
</evidence>